<dbReference type="EMBL" id="WYDN01000007">
    <property type="protein sequence ID" value="NAZ16283.1"/>
    <property type="molecule type" value="Genomic_DNA"/>
</dbReference>
<evidence type="ECO:0000313" key="4">
    <source>
        <dbReference type="EMBL" id="RBM01151.1"/>
    </source>
</evidence>
<evidence type="ECO:0000259" key="1">
    <source>
        <dbReference type="Pfam" id="PF04471"/>
    </source>
</evidence>
<comment type="caution">
    <text evidence="4">The sequence shown here is derived from an EMBL/GenBank/DDBJ whole genome shotgun (WGS) entry which is preliminary data.</text>
</comment>
<proteinExistence type="predicted"/>
<feature type="domain" description="Restriction system protein Mrr-like N-terminal" evidence="2">
    <location>
        <begin position="23"/>
        <end position="103"/>
    </location>
</feature>
<dbReference type="Proteomes" id="UP000252167">
    <property type="component" value="Unassembled WGS sequence"/>
</dbReference>
<name>A0A365YEN7_9MICC</name>
<reference evidence="4 5" key="1">
    <citation type="submission" date="2018-01" db="EMBL/GenBank/DDBJ databases">
        <title>Glutamicibacter soli strain NHPC-3 Whole genome sequence and assembly.</title>
        <authorList>
            <person name="Choudhury P."/>
            <person name="Gupta D."/>
            <person name="Sengupta K."/>
            <person name="Jawed A."/>
            <person name="Sultana N."/>
            <person name="Saha P."/>
        </authorList>
    </citation>
    <scope>NUCLEOTIDE SEQUENCE [LARGE SCALE GENOMIC DNA]</scope>
    <source>
        <strain evidence="4 5">NHPC-3</strain>
    </source>
</reference>
<dbReference type="SUPFAM" id="SSF52980">
    <property type="entry name" value="Restriction endonuclease-like"/>
    <property type="match status" value="1"/>
</dbReference>
<evidence type="ECO:0000259" key="2">
    <source>
        <dbReference type="Pfam" id="PF14338"/>
    </source>
</evidence>
<keyword evidence="4" id="KW-0255">Endonuclease</keyword>
<dbReference type="InterPro" id="IPR011856">
    <property type="entry name" value="tRNA_endonuc-like_dom_sf"/>
</dbReference>
<dbReference type="EMBL" id="POAF01000004">
    <property type="protein sequence ID" value="RBM01151.1"/>
    <property type="molecule type" value="Genomic_DNA"/>
</dbReference>
<keyword evidence="4" id="KW-0540">Nuclease</keyword>
<protein>
    <submittedName>
        <fullName evidence="4">Restriction endonuclease</fullName>
    </submittedName>
</protein>
<gene>
    <name evidence="4" type="ORF">C1H84_10235</name>
    <name evidence="3" type="ORF">GT020_09425</name>
</gene>
<dbReference type="GO" id="GO:0003677">
    <property type="term" value="F:DNA binding"/>
    <property type="evidence" value="ECO:0007669"/>
    <property type="project" value="InterPro"/>
</dbReference>
<dbReference type="PANTHER" id="PTHR30015">
    <property type="entry name" value="MRR RESTRICTION SYSTEM PROTEIN"/>
    <property type="match status" value="1"/>
</dbReference>
<organism evidence="4 5">
    <name type="scientific">Glutamicibacter soli</name>
    <dbReference type="NCBI Taxonomy" id="453836"/>
    <lineage>
        <taxon>Bacteria</taxon>
        <taxon>Bacillati</taxon>
        <taxon>Actinomycetota</taxon>
        <taxon>Actinomycetes</taxon>
        <taxon>Micrococcales</taxon>
        <taxon>Micrococcaceae</taxon>
        <taxon>Glutamicibacter</taxon>
    </lineage>
</organism>
<dbReference type="InterPro" id="IPR025745">
    <property type="entry name" value="Mrr-like_N_dom"/>
</dbReference>
<keyword evidence="5" id="KW-1185">Reference proteome</keyword>
<keyword evidence="4" id="KW-0378">Hydrolase</keyword>
<dbReference type="RefSeq" id="WP_113607339.1">
    <property type="nucleotide sequence ID" value="NZ_POAF01000004.1"/>
</dbReference>
<dbReference type="Gene3D" id="3.40.1350.10">
    <property type="match status" value="1"/>
</dbReference>
<dbReference type="GO" id="GO:0015666">
    <property type="term" value="F:restriction endodeoxyribonuclease activity"/>
    <property type="evidence" value="ECO:0007669"/>
    <property type="project" value="TreeGrafter"/>
</dbReference>
<dbReference type="InterPro" id="IPR007560">
    <property type="entry name" value="Restrct_endonuc_IV_Mrr"/>
</dbReference>
<accession>A0A365YEN7</accession>
<dbReference type="Proteomes" id="UP000477543">
    <property type="component" value="Unassembled WGS sequence"/>
</dbReference>
<dbReference type="GO" id="GO:0009307">
    <property type="term" value="P:DNA restriction-modification system"/>
    <property type="evidence" value="ECO:0007669"/>
    <property type="project" value="InterPro"/>
</dbReference>
<dbReference type="InterPro" id="IPR052906">
    <property type="entry name" value="Type_IV_Methyl-Rstrct_Enzyme"/>
</dbReference>
<evidence type="ECO:0000313" key="6">
    <source>
        <dbReference type="Proteomes" id="UP000477543"/>
    </source>
</evidence>
<evidence type="ECO:0000313" key="3">
    <source>
        <dbReference type="EMBL" id="NAZ16283.1"/>
    </source>
</evidence>
<evidence type="ECO:0000313" key="5">
    <source>
        <dbReference type="Proteomes" id="UP000252167"/>
    </source>
</evidence>
<dbReference type="PANTHER" id="PTHR30015:SF7">
    <property type="entry name" value="TYPE IV METHYL-DIRECTED RESTRICTION ENZYME ECOKMRR"/>
    <property type="match status" value="1"/>
</dbReference>
<dbReference type="InterPro" id="IPR011335">
    <property type="entry name" value="Restrct_endonuc-II-like"/>
</dbReference>
<dbReference type="Pfam" id="PF14338">
    <property type="entry name" value="Mrr_N"/>
    <property type="match status" value="1"/>
</dbReference>
<feature type="domain" description="Restriction endonuclease type IV Mrr" evidence="1">
    <location>
        <begin position="171"/>
        <end position="290"/>
    </location>
</feature>
<dbReference type="Pfam" id="PF04471">
    <property type="entry name" value="Mrr_cat"/>
    <property type="match status" value="1"/>
</dbReference>
<sequence>MTTSSEAPTTEAFESEVPIWPVFVRHVLSVLSDGSTLHRRDLVSRAIDSAQLSNSAREETLNSGGLRSEQRLGWAISNLFKAGWIERPVRANYRITEAGKKWFGDHPDGISSFAVAQRTFAAYWPQAQKDSAPAETEGPDKESTDPIELIEEGINRISSDVGDALLIRLRDSHPEFFEEAVVKLLLAMGYGGAEQRGRRIGGTGDGGVDGVIDQDALGLDQIYVQAKRYAEGKSISRETIQAFIGALHGFGASRGVFITTSHFTQHAREYAAAIQNRIVLIDGKRLVSLMIKYRVGVQVKQSYDVVDIDEDFFE</sequence>
<reference evidence="3 6" key="2">
    <citation type="submission" date="2020-01" db="EMBL/GenBank/DDBJ databases">
        <title>Glutamicibacter soli M275.</title>
        <authorList>
            <person name="Meng X."/>
        </authorList>
    </citation>
    <scope>NUCLEOTIDE SEQUENCE [LARGE SCALE GENOMIC DNA]</scope>
    <source>
        <strain evidence="3 6">M275</strain>
    </source>
</reference>
<dbReference type="AlphaFoldDB" id="A0A365YEN7"/>